<dbReference type="SFLD" id="SFLDS00052">
    <property type="entry name" value="Ferric_Reductase_Domain"/>
    <property type="match status" value="1"/>
</dbReference>
<dbReference type="SUPFAM" id="SSF52343">
    <property type="entry name" value="Ferredoxin reductase-like, C-terminal NADP-linked domain"/>
    <property type="match status" value="1"/>
</dbReference>
<reference evidence="9" key="1">
    <citation type="submission" date="2022-03" db="EMBL/GenBank/DDBJ databases">
        <authorList>
            <person name="Tunstrom K."/>
        </authorList>
    </citation>
    <scope>NUCLEOTIDE SEQUENCE</scope>
</reference>
<dbReference type="GO" id="GO:0006952">
    <property type="term" value="P:defense response"/>
    <property type="evidence" value="ECO:0007669"/>
    <property type="project" value="TreeGrafter"/>
</dbReference>
<dbReference type="Gene3D" id="3.40.50.80">
    <property type="entry name" value="Nucleotide-binding domain of ferredoxin-NADP reductase (FNR) module"/>
    <property type="match status" value="1"/>
</dbReference>
<dbReference type="Gene3D" id="2.40.30.10">
    <property type="entry name" value="Translation factors"/>
    <property type="match status" value="1"/>
</dbReference>
<comment type="catalytic activity">
    <reaction evidence="6">
        <text>NADPH + 2 O2 = 2 superoxide + NADP(+) + H(+)</text>
        <dbReference type="Rhea" id="RHEA:63180"/>
        <dbReference type="ChEBI" id="CHEBI:15378"/>
        <dbReference type="ChEBI" id="CHEBI:15379"/>
        <dbReference type="ChEBI" id="CHEBI:18421"/>
        <dbReference type="ChEBI" id="CHEBI:57783"/>
        <dbReference type="ChEBI" id="CHEBI:58349"/>
    </reaction>
</comment>
<dbReference type="Proteomes" id="UP001153954">
    <property type="component" value="Unassembled WGS sequence"/>
</dbReference>
<dbReference type="InterPro" id="IPR017927">
    <property type="entry name" value="FAD-bd_FR_type"/>
</dbReference>
<dbReference type="CDD" id="cd06186">
    <property type="entry name" value="NOX_Duox_like_FAD_NADP"/>
    <property type="match status" value="1"/>
</dbReference>
<dbReference type="GO" id="GO:0043020">
    <property type="term" value="C:NADPH oxidase complex"/>
    <property type="evidence" value="ECO:0007669"/>
    <property type="project" value="TreeGrafter"/>
</dbReference>
<evidence type="ECO:0000256" key="2">
    <source>
        <dbReference type="ARBA" id="ARBA00022692"/>
    </source>
</evidence>
<accession>A0AAU9TJC0</accession>
<sequence>MLGLGLCVSRGTATVLNVCCALVLLPLCKKLNQLLYRGLSKVCPGLFFFWLEKAKCFHMTVAITLVIFGVIHSVSHFVNLWNFSRSYDEQWPEINLARYKGESPFLLLISVAGVTGVSMLLIVLGMGLTSTRIVRRKVYNAFWYTHQLYVPFMILLMIHPLSGVLKEEILDEKSLSQDRNVLTNISIPNVPKFAAIQSMTWLWMALPLTCFLLDMLWRIFSRNLARVKILNVSHMPGRTISLSLSCPHAEFSCSAGQYVLVQCSELSIMEWHPFTVVEIPTISQRKFVLWIKVKGDWTEGLEKMLKERGPNNLNVLIDGPFSSPMQGIIRNDIAICIAAGVGITPFVSVLRDILMNPKNRLPGRIHLIWIVRHERELTWIASLATEAILQLRNSNRPDRLHLEFYVTNSQENEPKRNVNKEQKTITHMVVLNEKGYLTHVINDDERRTLLTPNNKRNGCAIEDNMKNDFDFEIAKKYPLIGCRLRRGRPHWDRVFGYWAHLYPEHHLNLYCCGPKKLVKLLRSKCKYSSRFTKTKLTFIHEAFS</sequence>
<feature type="transmembrane region" description="Helical" evidence="7">
    <location>
        <begin position="105"/>
        <end position="129"/>
    </location>
</feature>
<dbReference type="InterPro" id="IPR017938">
    <property type="entry name" value="Riboflavin_synthase-like_b-brl"/>
</dbReference>
<comment type="caution">
    <text evidence="9">The sequence shown here is derived from an EMBL/GenBank/DDBJ whole genome shotgun (WGS) entry which is preliminary data.</text>
</comment>
<protein>
    <recommendedName>
        <fullName evidence="8">FAD-binding FR-type domain-containing protein</fullName>
    </recommendedName>
</protein>
<feature type="transmembrane region" description="Helical" evidence="7">
    <location>
        <begin position="56"/>
        <end position="78"/>
    </location>
</feature>
<keyword evidence="4" id="KW-0560">Oxidoreductase</keyword>
<dbReference type="Pfam" id="PF01794">
    <property type="entry name" value="Ferric_reduct"/>
    <property type="match status" value="1"/>
</dbReference>
<dbReference type="GO" id="GO:0042554">
    <property type="term" value="P:superoxide anion generation"/>
    <property type="evidence" value="ECO:0007669"/>
    <property type="project" value="TreeGrafter"/>
</dbReference>
<feature type="transmembrane region" description="Helical" evidence="7">
    <location>
        <begin position="141"/>
        <end position="161"/>
    </location>
</feature>
<dbReference type="PROSITE" id="PS51384">
    <property type="entry name" value="FAD_FR"/>
    <property type="match status" value="1"/>
</dbReference>
<dbReference type="InterPro" id="IPR039261">
    <property type="entry name" value="FNR_nucleotide-bd"/>
</dbReference>
<evidence type="ECO:0000256" key="5">
    <source>
        <dbReference type="ARBA" id="ARBA00023136"/>
    </source>
</evidence>
<dbReference type="GO" id="GO:0016175">
    <property type="term" value="F:superoxide-generating NAD(P)H oxidase activity"/>
    <property type="evidence" value="ECO:0007669"/>
    <property type="project" value="TreeGrafter"/>
</dbReference>
<evidence type="ECO:0000313" key="9">
    <source>
        <dbReference type="EMBL" id="CAH2086768.1"/>
    </source>
</evidence>
<comment type="subcellular location">
    <subcellularLocation>
        <location evidence="1">Membrane</location>
        <topology evidence="1">Multi-pass membrane protein</topology>
    </subcellularLocation>
</comment>
<evidence type="ECO:0000256" key="7">
    <source>
        <dbReference type="SAM" id="Phobius"/>
    </source>
</evidence>
<gene>
    <name evidence="9" type="ORF">EEDITHA_LOCUS3102</name>
</gene>
<keyword evidence="5 7" id="KW-0472">Membrane</keyword>
<evidence type="ECO:0000256" key="1">
    <source>
        <dbReference type="ARBA" id="ARBA00004141"/>
    </source>
</evidence>
<keyword evidence="10" id="KW-1185">Reference proteome</keyword>
<dbReference type="Pfam" id="PF08030">
    <property type="entry name" value="NAD_binding_6"/>
    <property type="match status" value="1"/>
</dbReference>
<feature type="transmembrane region" description="Helical" evidence="7">
    <location>
        <begin position="201"/>
        <end position="220"/>
    </location>
</feature>
<dbReference type="InterPro" id="IPR000778">
    <property type="entry name" value="Cyt_b245_heavy_chain"/>
</dbReference>
<keyword evidence="2 7" id="KW-0812">Transmembrane</keyword>
<proteinExistence type="predicted"/>
<dbReference type="SUPFAM" id="SSF63380">
    <property type="entry name" value="Riboflavin synthase domain-like"/>
    <property type="match status" value="1"/>
</dbReference>
<evidence type="ECO:0000313" key="10">
    <source>
        <dbReference type="Proteomes" id="UP001153954"/>
    </source>
</evidence>
<feature type="transmembrane region" description="Helical" evidence="7">
    <location>
        <begin position="12"/>
        <end position="28"/>
    </location>
</feature>
<organism evidence="9 10">
    <name type="scientific">Euphydryas editha</name>
    <name type="common">Edith's checkerspot</name>
    <dbReference type="NCBI Taxonomy" id="104508"/>
    <lineage>
        <taxon>Eukaryota</taxon>
        <taxon>Metazoa</taxon>
        <taxon>Ecdysozoa</taxon>
        <taxon>Arthropoda</taxon>
        <taxon>Hexapoda</taxon>
        <taxon>Insecta</taxon>
        <taxon>Pterygota</taxon>
        <taxon>Neoptera</taxon>
        <taxon>Endopterygota</taxon>
        <taxon>Lepidoptera</taxon>
        <taxon>Glossata</taxon>
        <taxon>Ditrysia</taxon>
        <taxon>Papilionoidea</taxon>
        <taxon>Nymphalidae</taxon>
        <taxon>Nymphalinae</taxon>
        <taxon>Euphydryas</taxon>
    </lineage>
</organism>
<feature type="domain" description="FAD-binding FR-type" evidence="8">
    <location>
        <begin position="222"/>
        <end position="327"/>
    </location>
</feature>
<dbReference type="AlphaFoldDB" id="A0AAU9TJC0"/>
<evidence type="ECO:0000256" key="6">
    <source>
        <dbReference type="ARBA" id="ARBA00049908"/>
    </source>
</evidence>
<dbReference type="InterPro" id="IPR050369">
    <property type="entry name" value="RBOH/FRE"/>
</dbReference>
<dbReference type="PANTHER" id="PTHR11972:SF153">
    <property type="entry name" value="SUPEROXIDE-GENERATING NADPH OXIDASE HEAVY CHAIN SUBUNIT A"/>
    <property type="match status" value="1"/>
</dbReference>
<dbReference type="InterPro" id="IPR013112">
    <property type="entry name" value="FAD-bd_8"/>
</dbReference>
<dbReference type="Pfam" id="PF08022">
    <property type="entry name" value="FAD_binding_8"/>
    <property type="match status" value="1"/>
</dbReference>
<evidence type="ECO:0000256" key="4">
    <source>
        <dbReference type="ARBA" id="ARBA00023002"/>
    </source>
</evidence>
<dbReference type="SFLD" id="SFLDG01168">
    <property type="entry name" value="Ferric_reductase_subgroup_(FRE"/>
    <property type="match status" value="1"/>
</dbReference>
<dbReference type="EMBL" id="CAKOGL010000005">
    <property type="protein sequence ID" value="CAH2086768.1"/>
    <property type="molecule type" value="Genomic_DNA"/>
</dbReference>
<evidence type="ECO:0000256" key="3">
    <source>
        <dbReference type="ARBA" id="ARBA00022989"/>
    </source>
</evidence>
<dbReference type="PANTHER" id="PTHR11972">
    <property type="entry name" value="NADPH OXIDASE"/>
    <property type="match status" value="1"/>
</dbReference>
<keyword evidence="3 7" id="KW-1133">Transmembrane helix</keyword>
<name>A0AAU9TJC0_EUPED</name>
<dbReference type="InterPro" id="IPR013130">
    <property type="entry name" value="Fe3_Rdtase_TM_dom"/>
</dbReference>
<dbReference type="PRINTS" id="PR00466">
    <property type="entry name" value="GP91PHOX"/>
</dbReference>
<dbReference type="InterPro" id="IPR013121">
    <property type="entry name" value="Fe_red_NAD-bd_6"/>
</dbReference>
<evidence type="ECO:0000259" key="8">
    <source>
        <dbReference type="PROSITE" id="PS51384"/>
    </source>
</evidence>